<protein>
    <recommendedName>
        <fullName evidence="1">[acyl-carrier-protein] S-malonyltransferase</fullName>
        <ecNumber evidence="1">2.3.1.39</ecNumber>
    </recommendedName>
</protein>
<accession>A0A9P8PFE4</accession>
<dbReference type="Gene3D" id="3.40.366.10">
    <property type="entry name" value="Malonyl-Coenzyme A Acyl Carrier Protein, domain 2"/>
    <property type="match status" value="1"/>
</dbReference>
<evidence type="ECO:0000313" key="7">
    <source>
        <dbReference type="Proteomes" id="UP000769157"/>
    </source>
</evidence>
<dbReference type="InterPro" id="IPR016035">
    <property type="entry name" value="Acyl_Trfase/lysoPLipase"/>
</dbReference>
<dbReference type="OrthoDB" id="541883at2759"/>
<evidence type="ECO:0000256" key="1">
    <source>
        <dbReference type="ARBA" id="ARBA00013258"/>
    </source>
</evidence>
<reference evidence="6" key="1">
    <citation type="journal article" date="2021" name="Open Biol.">
        <title>Shared evolutionary footprints suggest mitochondrial oxidative damage underlies multiple complex I losses in fungi.</title>
        <authorList>
            <person name="Schikora-Tamarit M.A."/>
            <person name="Marcet-Houben M."/>
            <person name="Nosek J."/>
            <person name="Gabaldon T."/>
        </authorList>
    </citation>
    <scope>NUCLEOTIDE SEQUENCE</scope>
    <source>
        <strain evidence="6">CBS6075</strain>
    </source>
</reference>
<evidence type="ECO:0000313" key="6">
    <source>
        <dbReference type="EMBL" id="KAH3670916.1"/>
    </source>
</evidence>
<dbReference type="GeneID" id="70232595"/>
<organism evidence="6 7">
    <name type="scientific">Ogataea philodendri</name>
    <dbReference type="NCBI Taxonomy" id="1378263"/>
    <lineage>
        <taxon>Eukaryota</taxon>
        <taxon>Fungi</taxon>
        <taxon>Dikarya</taxon>
        <taxon>Ascomycota</taxon>
        <taxon>Saccharomycotina</taxon>
        <taxon>Pichiomycetes</taxon>
        <taxon>Pichiales</taxon>
        <taxon>Pichiaceae</taxon>
        <taxon>Ogataea</taxon>
    </lineage>
</organism>
<dbReference type="PANTHER" id="PTHR42681">
    <property type="entry name" value="MALONYL-COA-ACYL CARRIER PROTEIN TRANSACYLASE, MITOCHONDRIAL"/>
    <property type="match status" value="1"/>
</dbReference>
<evidence type="ECO:0000256" key="3">
    <source>
        <dbReference type="ARBA" id="ARBA00023315"/>
    </source>
</evidence>
<dbReference type="AlphaFoldDB" id="A0A9P8PFE4"/>
<dbReference type="RefSeq" id="XP_046064284.1">
    <property type="nucleotide sequence ID" value="XM_046207559.1"/>
</dbReference>
<evidence type="ECO:0000256" key="4">
    <source>
        <dbReference type="ARBA" id="ARBA00048462"/>
    </source>
</evidence>
<dbReference type="InterPro" id="IPR014043">
    <property type="entry name" value="Acyl_transferase_dom"/>
</dbReference>
<keyword evidence="3" id="KW-0012">Acyltransferase</keyword>
<dbReference type="GO" id="GO:0004314">
    <property type="term" value="F:[acyl-carrier-protein] S-malonyltransferase activity"/>
    <property type="evidence" value="ECO:0007669"/>
    <property type="project" value="UniProtKB-EC"/>
</dbReference>
<reference evidence="6" key="2">
    <citation type="submission" date="2021-01" db="EMBL/GenBank/DDBJ databases">
        <authorList>
            <person name="Schikora-Tamarit M.A."/>
        </authorList>
    </citation>
    <scope>NUCLEOTIDE SEQUENCE</scope>
    <source>
        <strain evidence="6">CBS6075</strain>
    </source>
</reference>
<feature type="domain" description="Malonyl-CoA:ACP transacylase (MAT)" evidence="5">
    <location>
        <begin position="15"/>
        <end position="311"/>
    </location>
</feature>
<dbReference type="Proteomes" id="UP000769157">
    <property type="component" value="Unassembled WGS sequence"/>
</dbReference>
<evidence type="ECO:0000256" key="2">
    <source>
        <dbReference type="ARBA" id="ARBA00022679"/>
    </source>
</evidence>
<comment type="catalytic activity">
    <reaction evidence="4">
        <text>holo-[ACP] + malonyl-CoA = malonyl-[ACP] + CoA</text>
        <dbReference type="Rhea" id="RHEA:41792"/>
        <dbReference type="Rhea" id="RHEA-COMP:9623"/>
        <dbReference type="Rhea" id="RHEA-COMP:9685"/>
        <dbReference type="ChEBI" id="CHEBI:57287"/>
        <dbReference type="ChEBI" id="CHEBI:57384"/>
        <dbReference type="ChEBI" id="CHEBI:64479"/>
        <dbReference type="ChEBI" id="CHEBI:78449"/>
        <dbReference type="EC" id="2.3.1.39"/>
    </reaction>
</comment>
<dbReference type="PANTHER" id="PTHR42681:SF1">
    <property type="entry name" value="MALONYL-COA-ACYL CARRIER PROTEIN TRANSACYLASE, MITOCHONDRIAL"/>
    <property type="match status" value="1"/>
</dbReference>
<dbReference type="EMBL" id="JAEUBE010000084">
    <property type="protein sequence ID" value="KAH3670916.1"/>
    <property type="molecule type" value="Genomic_DNA"/>
</dbReference>
<dbReference type="InterPro" id="IPR050858">
    <property type="entry name" value="Mal-CoA-ACP_Trans/PKS_FabD"/>
</dbReference>
<name>A0A9P8PFE4_9ASCO</name>
<gene>
    <name evidence="6" type="ORF">OGAPHI_000627</name>
</gene>
<proteinExistence type="predicted"/>
<sequence length="341" mass="38424">MSKVLRRLASTKVVVFPGQGRFDLRSLSKLAEHKENPVVKTILREADETLPTLQLSKFITDPQAALRTNTTQSTSVQQPLLILTSFLAYNLLKSEKNINLLDGTQFLLGHSLGEISAMVVQDAVPFSAGLELAHTRGLLMEKTVAKTGNSYSTQALLFEPTHYKYIDNLLAQVDIQIGNYNNYQQIVVSGVRSQLLDKIDQMRMKLVKAGIWKTRIRNLDLRVSIPFHNPLLREIEPDLEEIFERSCICSDLKVPVLSNLNGEIVKDANEQAKNIVQVTSRPVQFVKCLEKLSELDTDLEFVSFGAIPLKIIDQFFHDLKRLKSINIAHSGRTVDQLFNDP</sequence>
<dbReference type="GO" id="GO:0005739">
    <property type="term" value="C:mitochondrion"/>
    <property type="evidence" value="ECO:0007669"/>
    <property type="project" value="TreeGrafter"/>
</dbReference>
<keyword evidence="7" id="KW-1185">Reference proteome</keyword>
<dbReference type="EC" id="2.3.1.39" evidence="1"/>
<evidence type="ECO:0000259" key="5">
    <source>
        <dbReference type="SMART" id="SM00827"/>
    </source>
</evidence>
<dbReference type="SMART" id="SM00827">
    <property type="entry name" value="PKS_AT"/>
    <property type="match status" value="1"/>
</dbReference>
<keyword evidence="2" id="KW-0808">Transferase</keyword>
<dbReference type="SUPFAM" id="SSF52151">
    <property type="entry name" value="FabD/lysophospholipase-like"/>
    <property type="match status" value="1"/>
</dbReference>
<dbReference type="InterPro" id="IPR001227">
    <property type="entry name" value="Ac_transferase_dom_sf"/>
</dbReference>
<dbReference type="Pfam" id="PF00698">
    <property type="entry name" value="Acyl_transf_1"/>
    <property type="match status" value="1"/>
</dbReference>
<comment type="caution">
    <text evidence="6">The sequence shown here is derived from an EMBL/GenBank/DDBJ whole genome shotgun (WGS) entry which is preliminary data.</text>
</comment>
<dbReference type="Gene3D" id="3.30.70.250">
    <property type="entry name" value="Malonyl-CoA ACP transacylase, ACP-binding"/>
    <property type="match status" value="1"/>
</dbReference>
<dbReference type="GO" id="GO:0006633">
    <property type="term" value="P:fatty acid biosynthetic process"/>
    <property type="evidence" value="ECO:0007669"/>
    <property type="project" value="TreeGrafter"/>
</dbReference>